<keyword evidence="2" id="KW-0560">Oxidoreductase</keyword>
<evidence type="ECO:0000313" key="6">
    <source>
        <dbReference type="Proteomes" id="UP000198825"/>
    </source>
</evidence>
<dbReference type="Pfam" id="PF00107">
    <property type="entry name" value="ADH_zinc_N"/>
    <property type="match status" value="1"/>
</dbReference>
<dbReference type="InterPro" id="IPR050129">
    <property type="entry name" value="Zn_alcohol_dh"/>
</dbReference>
<dbReference type="SUPFAM" id="SSF50129">
    <property type="entry name" value="GroES-like"/>
    <property type="match status" value="1"/>
</dbReference>
<dbReference type="OrthoDB" id="9797931at2"/>
<dbReference type="Gene3D" id="3.40.50.720">
    <property type="entry name" value="NAD(P)-binding Rossmann-like Domain"/>
    <property type="match status" value="1"/>
</dbReference>
<dbReference type="EMBL" id="LT629799">
    <property type="protein sequence ID" value="SDU92494.1"/>
    <property type="molecule type" value="Genomic_DNA"/>
</dbReference>
<dbReference type="InterPro" id="IPR036291">
    <property type="entry name" value="NAD(P)-bd_dom_sf"/>
</dbReference>
<reference evidence="6" key="1">
    <citation type="submission" date="2016-10" db="EMBL/GenBank/DDBJ databases">
        <authorList>
            <person name="Varghese N."/>
            <person name="Submissions S."/>
        </authorList>
    </citation>
    <scope>NUCLEOTIDE SEQUENCE [LARGE SCALE GENOMIC DNA]</scope>
    <source>
        <strain evidence="6">DSM 21743</strain>
    </source>
</reference>
<protein>
    <submittedName>
        <fullName evidence="5">D-arabinitol dehydrogenase (NADP+)</fullName>
    </submittedName>
</protein>
<accession>A0A1H2MHD1</accession>
<dbReference type="RefSeq" id="WP_091074328.1">
    <property type="nucleotide sequence ID" value="NZ_LT629799.1"/>
</dbReference>
<dbReference type="AlphaFoldDB" id="A0A1H2MHD1"/>
<organism evidence="5 6">
    <name type="scientific">Microlunatus sagamiharensis</name>
    <dbReference type="NCBI Taxonomy" id="546874"/>
    <lineage>
        <taxon>Bacteria</taxon>
        <taxon>Bacillati</taxon>
        <taxon>Actinomycetota</taxon>
        <taxon>Actinomycetes</taxon>
        <taxon>Propionibacteriales</taxon>
        <taxon>Propionibacteriaceae</taxon>
        <taxon>Microlunatus</taxon>
    </lineage>
</organism>
<dbReference type="STRING" id="546874.SAMN04488544_2058"/>
<comment type="cofactor">
    <cofactor evidence="1">
        <name>Zn(2+)</name>
        <dbReference type="ChEBI" id="CHEBI:29105"/>
    </cofactor>
</comment>
<proteinExistence type="predicted"/>
<dbReference type="InterPro" id="IPR013154">
    <property type="entry name" value="ADH-like_N"/>
</dbReference>
<dbReference type="PANTHER" id="PTHR43401:SF2">
    <property type="entry name" value="L-THREONINE 3-DEHYDROGENASE"/>
    <property type="match status" value="1"/>
</dbReference>
<dbReference type="PANTHER" id="PTHR43401">
    <property type="entry name" value="L-THREONINE 3-DEHYDROGENASE"/>
    <property type="match status" value="1"/>
</dbReference>
<dbReference type="Proteomes" id="UP000198825">
    <property type="component" value="Chromosome I"/>
</dbReference>
<dbReference type="InterPro" id="IPR013149">
    <property type="entry name" value="ADH-like_C"/>
</dbReference>
<evidence type="ECO:0000313" key="5">
    <source>
        <dbReference type="EMBL" id="SDU92494.1"/>
    </source>
</evidence>
<dbReference type="InterPro" id="IPR011032">
    <property type="entry name" value="GroES-like_sf"/>
</dbReference>
<dbReference type="SUPFAM" id="SSF51735">
    <property type="entry name" value="NAD(P)-binding Rossmann-fold domains"/>
    <property type="match status" value="1"/>
</dbReference>
<feature type="domain" description="Alcohol dehydrogenase-like N-terminal" evidence="4">
    <location>
        <begin position="23"/>
        <end position="129"/>
    </location>
</feature>
<keyword evidence="6" id="KW-1185">Reference proteome</keyword>
<dbReference type="GO" id="GO:0016491">
    <property type="term" value="F:oxidoreductase activity"/>
    <property type="evidence" value="ECO:0007669"/>
    <property type="project" value="UniProtKB-KW"/>
</dbReference>
<evidence type="ECO:0000256" key="1">
    <source>
        <dbReference type="ARBA" id="ARBA00001947"/>
    </source>
</evidence>
<gene>
    <name evidence="5" type="ORF">SAMN04488544_2058</name>
</gene>
<sequence>MRAVIYDQALEPQAREVADPRPGDGEVLITVAQAGFCGTDLHLHHGGFGARFPLIPGHEGVGVVTALGRGTTGFDVGQQVVVNPNAYCGLCAYCRAGDLVRCENLLAVGVNRDGMFAEQVAVPADQVFDAEGLDLDTAVLVEPASCAMHGLERLRPRPGSSALVFGAGPTGSLLAQMMAAGGVAHVTVADPAAAKLETVRGLGIDQTVPIELITDDNAESVVEGLRAASPTGTGYDVVVEATGSATVGNLGVPLLRNGGTLLVYGVAREDARLAVSPYELFRRELTVLGSFAEMTSFEAAIAMLRSGRVRTTGLITHRFGFEQYADAIEAAQHDRSAHKIVITP</sequence>
<feature type="domain" description="Alcohol dehydrogenase-like C-terminal" evidence="3">
    <location>
        <begin position="169"/>
        <end position="304"/>
    </location>
</feature>
<dbReference type="CDD" id="cd08234">
    <property type="entry name" value="threonine_DH_like"/>
    <property type="match status" value="1"/>
</dbReference>
<name>A0A1H2MHD1_9ACTN</name>
<dbReference type="Gene3D" id="3.90.180.10">
    <property type="entry name" value="Medium-chain alcohol dehydrogenases, catalytic domain"/>
    <property type="match status" value="1"/>
</dbReference>
<evidence type="ECO:0000259" key="3">
    <source>
        <dbReference type="Pfam" id="PF00107"/>
    </source>
</evidence>
<evidence type="ECO:0000256" key="2">
    <source>
        <dbReference type="ARBA" id="ARBA00023002"/>
    </source>
</evidence>
<dbReference type="Pfam" id="PF08240">
    <property type="entry name" value="ADH_N"/>
    <property type="match status" value="1"/>
</dbReference>
<evidence type="ECO:0000259" key="4">
    <source>
        <dbReference type="Pfam" id="PF08240"/>
    </source>
</evidence>